<keyword evidence="2 4" id="KW-0012">Acyltransferase</keyword>
<dbReference type="GO" id="GO:0003841">
    <property type="term" value="F:1-acylglycerol-3-phosphate O-acyltransferase activity"/>
    <property type="evidence" value="ECO:0007669"/>
    <property type="project" value="TreeGrafter"/>
</dbReference>
<keyword evidence="1 4" id="KW-0808">Transferase</keyword>
<proteinExistence type="predicted"/>
<evidence type="ECO:0000313" key="4">
    <source>
        <dbReference type="EMBL" id="OKL50967.1"/>
    </source>
</evidence>
<dbReference type="PANTHER" id="PTHR10434">
    <property type="entry name" value="1-ACYL-SN-GLYCEROL-3-PHOSPHATE ACYLTRANSFERASE"/>
    <property type="match status" value="1"/>
</dbReference>
<dbReference type="FunCoup" id="A0A1Q5PTQ1">
    <property type="interactions" value="102"/>
</dbReference>
<keyword evidence="5" id="KW-1185">Reference proteome</keyword>
<accession>A0A1Q5PTQ1</accession>
<name>A0A1Q5PTQ1_9ACTO</name>
<evidence type="ECO:0000256" key="1">
    <source>
        <dbReference type="ARBA" id="ARBA00022679"/>
    </source>
</evidence>
<dbReference type="GO" id="GO:0005886">
    <property type="term" value="C:plasma membrane"/>
    <property type="evidence" value="ECO:0007669"/>
    <property type="project" value="TreeGrafter"/>
</dbReference>
<dbReference type="GO" id="GO:0006654">
    <property type="term" value="P:phosphatidic acid biosynthetic process"/>
    <property type="evidence" value="ECO:0007669"/>
    <property type="project" value="TreeGrafter"/>
</dbReference>
<dbReference type="InterPro" id="IPR002123">
    <property type="entry name" value="Plipid/glycerol_acylTrfase"/>
</dbReference>
<evidence type="ECO:0000256" key="2">
    <source>
        <dbReference type="ARBA" id="ARBA00023315"/>
    </source>
</evidence>
<dbReference type="Pfam" id="PF01553">
    <property type="entry name" value="Acyltransferase"/>
    <property type="match status" value="1"/>
</dbReference>
<dbReference type="PANTHER" id="PTHR10434:SF11">
    <property type="entry name" value="1-ACYL-SN-GLYCEROL-3-PHOSPHATE ACYLTRANSFERASE"/>
    <property type="match status" value="1"/>
</dbReference>
<feature type="domain" description="Phospholipid/glycerol acyltransferase" evidence="3">
    <location>
        <begin position="29"/>
        <end position="148"/>
    </location>
</feature>
<dbReference type="AlphaFoldDB" id="A0A1Q5PTQ1"/>
<protein>
    <submittedName>
        <fullName evidence="4">1-acyl-sn-glycerol-3-phosphate acyltransferase</fullName>
    </submittedName>
</protein>
<sequence length="225" mass="24226">MRFTLGPLMRLSYRLWVEGKENLPRTGPVILASNHLAVIDSFFTPLLAGRDVYFLGKSDYFTGKGLKGAFVRAFMKGVGVIPVDRAGGNAARAALEAGLAVLREGKAFGIYPEGTRSPDGRLYRGKTGVARLALASGVPVVPIAMIDSHLAQPIGKRLPKLGSRVGLRIGSPLTFTHLQDKAEDAATLRAVTDEIMTAIQALSAQEYVDMYAATRKAEIAREERG</sequence>
<dbReference type="STRING" id="52770.BSZ40_10060"/>
<comment type="caution">
    <text evidence="4">The sequence shown here is derived from an EMBL/GenBank/DDBJ whole genome shotgun (WGS) entry which is preliminary data.</text>
</comment>
<dbReference type="Proteomes" id="UP000185612">
    <property type="component" value="Unassembled WGS sequence"/>
</dbReference>
<dbReference type="SMART" id="SM00563">
    <property type="entry name" value="PlsC"/>
    <property type="match status" value="1"/>
</dbReference>
<dbReference type="SUPFAM" id="SSF69593">
    <property type="entry name" value="Glycerol-3-phosphate (1)-acyltransferase"/>
    <property type="match status" value="1"/>
</dbReference>
<dbReference type="OrthoDB" id="9808424at2"/>
<evidence type="ECO:0000313" key="5">
    <source>
        <dbReference type="Proteomes" id="UP000185612"/>
    </source>
</evidence>
<gene>
    <name evidence="4" type="ORF">BSZ40_10060</name>
</gene>
<dbReference type="EMBL" id="MQVS01000012">
    <property type="protein sequence ID" value="OKL50967.1"/>
    <property type="molecule type" value="Genomic_DNA"/>
</dbReference>
<evidence type="ECO:0000259" key="3">
    <source>
        <dbReference type="SMART" id="SM00563"/>
    </source>
</evidence>
<organism evidence="4 5">
    <name type="scientific">Buchananella hordeovulneris</name>
    <dbReference type="NCBI Taxonomy" id="52770"/>
    <lineage>
        <taxon>Bacteria</taxon>
        <taxon>Bacillati</taxon>
        <taxon>Actinomycetota</taxon>
        <taxon>Actinomycetes</taxon>
        <taxon>Actinomycetales</taxon>
        <taxon>Actinomycetaceae</taxon>
        <taxon>Buchananella</taxon>
    </lineage>
</organism>
<reference evidence="5" key="1">
    <citation type="submission" date="2016-12" db="EMBL/GenBank/DDBJ databases">
        <authorList>
            <person name="Meng X."/>
        </authorList>
    </citation>
    <scope>NUCLEOTIDE SEQUENCE [LARGE SCALE GENOMIC DNA]</scope>
    <source>
        <strain evidence="5">DSM 20732</strain>
    </source>
</reference>
<dbReference type="CDD" id="cd07989">
    <property type="entry name" value="LPLAT_AGPAT-like"/>
    <property type="match status" value="1"/>
</dbReference>